<dbReference type="Proteomes" id="UP000034054">
    <property type="component" value="Unassembled WGS sequence"/>
</dbReference>
<reference evidence="1 2" key="1">
    <citation type="journal article" date="2015" name="Nature">
        <title>rRNA introns, odd ribosomes, and small enigmatic genomes across a large radiation of phyla.</title>
        <authorList>
            <person name="Brown C.T."/>
            <person name="Hug L.A."/>
            <person name="Thomas B.C."/>
            <person name="Sharon I."/>
            <person name="Castelle C.J."/>
            <person name="Singh A."/>
            <person name="Wilkins M.J."/>
            <person name="Williams K.H."/>
            <person name="Banfield J.F."/>
        </authorList>
    </citation>
    <scope>NUCLEOTIDE SEQUENCE [LARGE SCALE GENOMIC DNA]</scope>
</reference>
<comment type="caution">
    <text evidence="1">The sequence shown here is derived from an EMBL/GenBank/DDBJ whole genome shotgun (WGS) entry which is preliminary data.</text>
</comment>
<dbReference type="EMBL" id="LCRH01000010">
    <property type="protein sequence ID" value="KKW33061.1"/>
    <property type="molecule type" value="Genomic_DNA"/>
</dbReference>
<organism evidence="1 2">
    <name type="scientific">Candidatus Uhrbacteria bacterium GW2011_GWA2_52_8d</name>
    <dbReference type="NCBI Taxonomy" id="1618979"/>
    <lineage>
        <taxon>Bacteria</taxon>
        <taxon>Candidatus Uhriibacteriota</taxon>
    </lineage>
</organism>
<accession>A0A0G1XQ50</accession>
<protein>
    <submittedName>
        <fullName evidence="1">Uncharacterized protein</fullName>
    </submittedName>
</protein>
<evidence type="ECO:0000313" key="1">
    <source>
        <dbReference type="EMBL" id="KKW33061.1"/>
    </source>
</evidence>
<proteinExistence type="predicted"/>
<sequence>MLDYEDRQPTSSTSNIRLFGLRLRNDRLQEEYDRRMGLNDIKKLGITNFAIEIATILRETGDGDSKQNRLTSLCVRGSTNLLAAILSI</sequence>
<name>A0A0G1XQ50_9BACT</name>
<dbReference type="AlphaFoldDB" id="A0A0G1XQ50"/>
<gene>
    <name evidence="1" type="ORF">UY76_C0010G0018</name>
</gene>
<evidence type="ECO:0000313" key="2">
    <source>
        <dbReference type="Proteomes" id="UP000034054"/>
    </source>
</evidence>